<gene>
    <name evidence="3" type="ORF">P5673_005963</name>
</gene>
<keyword evidence="4" id="KW-1185">Reference proteome</keyword>
<dbReference type="GO" id="GO:0005773">
    <property type="term" value="C:vacuole"/>
    <property type="evidence" value="ECO:0007669"/>
    <property type="project" value="TreeGrafter"/>
</dbReference>
<reference evidence="3" key="1">
    <citation type="journal article" date="2023" name="G3 (Bethesda)">
        <title>Whole genome assembly and annotation of the endangered Caribbean coral Acropora cervicornis.</title>
        <authorList>
            <person name="Selwyn J.D."/>
            <person name="Vollmer S.V."/>
        </authorList>
    </citation>
    <scope>NUCLEOTIDE SEQUENCE</scope>
    <source>
        <strain evidence="3">K2</strain>
    </source>
</reference>
<evidence type="ECO:0000313" key="3">
    <source>
        <dbReference type="EMBL" id="KAK2569079.1"/>
    </source>
</evidence>
<evidence type="ECO:0000256" key="2">
    <source>
        <dbReference type="PROSITE-ProRule" id="PRU00607"/>
    </source>
</evidence>
<dbReference type="PANTHER" id="PTHR11315">
    <property type="entry name" value="PROTEASE FAMILY C26 GAMMA-GLUTAMYL HYDROLASE"/>
    <property type="match status" value="1"/>
</dbReference>
<comment type="caution">
    <text evidence="2">Lacks conserved residue(s) required for the propagation of feature annotation.</text>
</comment>
<dbReference type="PROSITE" id="PS51275">
    <property type="entry name" value="PEPTIDASE_C26_GGH"/>
    <property type="match status" value="1"/>
</dbReference>
<dbReference type="InterPro" id="IPR015527">
    <property type="entry name" value="Pept_C26_g-glut_hydrolase"/>
</dbReference>
<organism evidence="3 4">
    <name type="scientific">Acropora cervicornis</name>
    <name type="common">Staghorn coral</name>
    <dbReference type="NCBI Taxonomy" id="6130"/>
    <lineage>
        <taxon>Eukaryota</taxon>
        <taxon>Metazoa</taxon>
        <taxon>Cnidaria</taxon>
        <taxon>Anthozoa</taxon>
        <taxon>Hexacorallia</taxon>
        <taxon>Scleractinia</taxon>
        <taxon>Astrocoeniina</taxon>
        <taxon>Acroporidae</taxon>
        <taxon>Acropora</taxon>
    </lineage>
</organism>
<evidence type="ECO:0000313" key="4">
    <source>
        <dbReference type="Proteomes" id="UP001249851"/>
    </source>
</evidence>
<comment type="caution">
    <text evidence="3">The sequence shown here is derived from an EMBL/GenBank/DDBJ whole genome shotgun (WGS) entry which is preliminary data.</text>
</comment>
<feature type="active site" description="Proton donor" evidence="1">
    <location>
        <position position="46"/>
    </location>
</feature>
<reference evidence="3" key="2">
    <citation type="journal article" date="2023" name="Science">
        <title>Genomic signatures of disease resistance in endangered staghorn corals.</title>
        <authorList>
            <person name="Vollmer S.V."/>
            <person name="Selwyn J.D."/>
            <person name="Despard B.A."/>
            <person name="Roesel C.L."/>
        </authorList>
    </citation>
    <scope>NUCLEOTIDE SEQUENCE</scope>
    <source>
        <strain evidence="3">K2</strain>
    </source>
</reference>
<keyword evidence="3" id="KW-0378">Hydrolase</keyword>
<dbReference type="Proteomes" id="UP001249851">
    <property type="component" value="Unassembled WGS sequence"/>
</dbReference>
<evidence type="ECO:0000256" key="1">
    <source>
        <dbReference type="PIRSR" id="PIRSR615527-1"/>
    </source>
</evidence>
<dbReference type="Gene3D" id="3.40.50.880">
    <property type="match status" value="1"/>
</dbReference>
<dbReference type="GO" id="GO:0046900">
    <property type="term" value="P:tetrahydrofolylpolyglutamate metabolic process"/>
    <property type="evidence" value="ECO:0007669"/>
    <property type="project" value="TreeGrafter"/>
</dbReference>
<dbReference type="EMBL" id="JARQWQ010000010">
    <property type="protein sequence ID" value="KAK2569079.1"/>
    <property type="molecule type" value="Genomic_DNA"/>
</dbReference>
<sequence length="85" mass="10185">MLMTYSKSHLLKTFFRIVATSKDRRGAEFISMMEGKHYPIYMVRWHPSKAQFEWRKDLDIRHSAKDVLVAQYFANFFMKQGSLFS</sequence>
<dbReference type="PANTHER" id="PTHR11315:SF0">
    <property type="entry name" value="FOLATE GAMMA-GLUTAMYL HYDROLASE"/>
    <property type="match status" value="1"/>
</dbReference>
<protein>
    <submittedName>
        <fullName evidence="3">Gamma-glutamyl hydrolase B</fullName>
    </submittedName>
</protein>
<proteinExistence type="predicted"/>
<dbReference type="GO" id="GO:0034722">
    <property type="term" value="F:gamma-glutamyl-peptidase activity"/>
    <property type="evidence" value="ECO:0007669"/>
    <property type="project" value="TreeGrafter"/>
</dbReference>
<dbReference type="InterPro" id="IPR029062">
    <property type="entry name" value="Class_I_gatase-like"/>
</dbReference>
<dbReference type="AlphaFoldDB" id="A0AAD9QX80"/>
<name>A0AAD9QX80_ACRCE</name>
<accession>A0AAD9QX80</accession>